<dbReference type="OrthoDB" id="9786910at2"/>
<keyword evidence="5" id="KW-0997">Cell inner membrane</keyword>
<keyword evidence="13" id="KW-1185">Reference proteome</keyword>
<evidence type="ECO:0000313" key="13">
    <source>
        <dbReference type="Proteomes" id="UP000324974"/>
    </source>
</evidence>
<keyword evidence="3 9" id="KW-0813">Transport</keyword>
<sequence>MTQTTLLPSEPDLALPAAKPPAPRPITRIGPKPRWQLVDLRELWAARELLFQLARRDVSVRFKQTIFGFAWAVVPAVSTMLVFTVFLGRLGKLGEGDPLYPLFVLGGTLPWAFFSSAVAAAGNSLLNNQGLVTKVYFPRLILPLAAFGTPAVDLAIGCGLLFALMAWYGVVPTAGLVLLPLAAAVLALAAAGVGILLSALIVAQRDFRFLLGLGLQLWMFATPCIYLKPETFSDDTRALLPLNPAYGPILAFRQSILGGPIDAYALGVSALVSVLLLFVGLLYFRRTERSFADVI</sequence>
<keyword evidence="4 9" id="KW-1003">Cell membrane</keyword>
<evidence type="ECO:0000256" key="6">
    <source>
        <dbReference type="ARBA" id="ARBA00022692"/>
    </source>
</evidence>
<dbReference type="GO" id="GO:0140359">
    <property type="term" value="F:ABC-type transporter activity"/>
    <property type="evidence" value="ECO:0007669"/>
    <property type="project" value="InterPro"/>
</dbReference>
<evidence type="ECO:0000256" key="10">
    <source>
        <dbReference type="SAM" id="MobiDB-lite"/>
    </source>
</evidence>
<dbReference type="Pfam" id="PF01061">
    <property type="entry name" value="ABC2_membrane"/>
    <property type="match status" value="1"/>
</dbReference>
<feature type="transmembrane region" description="Helical" evidence="9">
    <location>
        <begin position="209"/>
        <end position="228"/>
    </location>
</feature>
<protein>
    <recommendedName>
        <fullName evidence="9">Transport permease protein</fullName>
    </recommendedName>
</protein>
<organism evidence="12 13">
    <name type="scientific">Limnoglobus roseus</name>
    <dbReference type="NCBI Taxonomy" id="2598579"/>
    <lineage>
        <taxon>Bacteria</taxon>
        <taxon>Pseudomonadati</taxon>
        <taxon>Planctomycetota</taxon>
        <taxon>Planctomycetia</taxon>
        <taxon>Gemmatales</taxon>
        <taxon>Gemmataceae</taxon>
        <taxon>Limnoglobus</taxon>
    </lineage>
</organism>
<dbReference type="EMBL" id="CP042425">
    <property type="protein sequence ID" value="QEL15548.1"/>
    <property type="molecule type" value="Genomic_DNA"/>
</dbReference>
<feature type="transmembrane region" description="Helical" evidence="9">
    <location>
        <begin position="263"/>
        <end position="284"/>
    </location>
</feature>
<accession>A0A5C1AEY2</accession>
<dbReference type="PROSITE" id="PS51012">
    <property type="entry name" value="ABC_TM2"/>
    <property type="match status" value="1"/>
</dbReference>
<comment type="subcellular location">
    <subcellularLocation>
        <location evidence="1">Cell inner membrane</location>
        <topology evidence="1">Multi-pass membrane protein</topology>
    </subcellularLocation>
    <subcellularLocation>
        <location evidence="9">Cell membrane</location>
        <topology evidence="9">Multi-pass membrane protein</topology>
    </subcellularLocation>
</comment>
<evidence type="ECO:0000256" key="4">
    <source>
        <dbReference type="ARBA" id="ARBA00022475"/>
    </source>
</evidence>
<dbReference type="GO" id="GO:0005886">
    <property type="term" value="C:plasma membrane"/>
    <property type="evidence" value="ECO:0007669"/>
    <property type="project" value="UniProtKB-SubCell"/>
</dbReference>
<feature type="region of interest" description="Disordered" evidence="10">
    <location>
        <begin position="1"/>
        <end position="28"/>
    </location>
</feature>
<dbReference type="AlphaFoldDB" id="A0A5C1AEY2"/>
<keyword evidence="6 9" id="KW-0812">Transmembrane</keyword>
<evidence type="ECO:0000256" key="7">
    <source>
        <dbReference type="ARBA" id="ARBA00022989"/>
    </source>
</evidence>
<dbReference type="PANTHER" id="PTHR30413:SF8">
    <property type="entry name" value="TRANSPORT PERMEASE PROTEIN"/>
    <property type="match status" value="1"/>
</dbReference>
<dbReference type="RefSeq" id="WP_149110351.1">
    <property type="nucleotide sequence ID" value="NZ_CP042425.1"/>
</dbReference>
<gene>
    <name evidence="12" type="ORF">PX52LOC_02473</name>
</gene>
<feature type="transmembrane region" description="Helical" evidence="9">
    <location>
        <begin position="65"/>
        <end position="87"/>
    </location>
</feature>
<dbReference type="InterPro" id="IPR013525">
    <property type="entry name" value="ABC2_TM"/>
</dbReference>
<feature type="domain" description="ABC transmembrane type-2" evidence="11">
    <location>
        <begin position="67"/>
        <end position="287"/>
    </location>
</feature>
<evidence type="ECO:0000256" key="1">
    <source>
        <dbReference type="ARBA" id="ARBA00004429"/>
    </source>
</evidence>
<evidence type="ECO:0000256" key="9">
    <source>
        <dbReference type="RuleBase" id="RU361157"/>
    </source>
</evidence>
<feature type="transmembrane region" description="Helical" evidence="9">
    <location>
        <begin position="176"/>
        <end position="202"/>
    </location>
</feature>
<evidence type="ECO:0000259" key="11">
    <source>
        <dbReference type="PROSITE" id="PS51012"/>
    </source>
</evidence>
<dbReference type="PANTHER" id="PTHR30413">
    <property type="entry name" value="INNER MEMBRANE TRANSPORT PERMEASE"/>
    <property type="match status" value="1"/>
</dbReference>
<evidence type="ECO:0000256" key="5">
    <source>
        <dbReference type="ARBA" id="ARBA00022519"/>
    </source>
</evidence>
<comment type="similarity">
    <text evidence="2 9">Belongs to the ABC-2 integral membrane protein family.</text>
</comment>
<keyword evidence="8 9" id="KW-0472">Membrane</keyword>
<keyword evidence="7 9" id="KW-1133">Transmembrane helix</keyword>
<evidence type="ECO:0000256" key="8">
    <source>
        <dbReference type="ARBA" id="ARBA00023136"/>
    </source>
</evidence>
<evidence type="ECO:0000256" key="3">
    <source>
        <dbReference type="ARBA" id="ARBA00022448"/>
    </source>
</evidence>
<name>A0A5C1AEY2_9BACT</name>
<feature type="transmembrane region" description="Helical" evidence="9">
    <location>
        <begin position="140"/>
        <end position="170"/>
    </location>
</feature>
<dbReference type="Proteomes" id="UP000324974">
    <property type="component" value="Chromosome"/>
</dbReference>
<dbReference type="GO" id="GO:0015920">
    <property type="term" value="P:lipopolysaccharide transport"/>
    <property type="evidence" value="ECO:0007669"/>
    <property type="project" value="TreeGrafter"/>
</dbReference>
<evidence type="ECO:0000313" key="12">
    <source>
        <dbReference type="EMBL" id="QEL15548.1"/>
    </source>
</evidence>
<dbReference type="InterPro" id="IPR047817">
    <property type="entry name" value="ABC2_TM_bact-type"/>
</dbReference>
<reference evidence="13" key="1">
    <citation type="submission" date="2019-08" db="EMBL/GenBank/DDBJ databases">
        <title>Limnoglobus roseus gen. nov., sp. nov., a novel freshwater planctomycete with a giant genome from the family Gemmataceae.</title>
        <authorList>
            <person name="Kulichevskaya I.S."/>
            <person name="Naumoff D.G."/>
            <person name="Miroshnikov K."/>
            <person name="Ivanova A."/>
            <person name="Philippov D.A."/>
            <person name="Hakobyan A."/>
            <person name="Rijpstra I.C."/>
            <person name="Sinninghe Damste J.S."/>
            <person name="Liesack W."/>
            <person name="Dedysh S.N."/>
        </authorList>
    </citation>
    <scope>NUCLEOTIDE SEQUENCE [LARGE SCALE GENOMIC DNA]</scope>
    <source>
        <strain evidence="13">PX52</strain>
    </source>
</reference>
<evidence type="ECO:0000256" key="2">
    <source>
        <dbReference type="ARBA" id="ARBA00007783"/>
    </source>
</evidence>
<feature type="transmembrane region" description="Helical" evidence="9">
    <location>
        <begin position="99"/>
        <end position="120"/>
    </location>
</feature>
<dbReference type="KEGG" id="lrs:PX52LOC_02473"/>
<proteinExistence type="inferred from homology"/>